<keyword evidence="10" id="KW-1185">Reference proteome</keyword>
<name>A0A919CL47_9GAMM</name>
<evidence type="ECO:0000256" key="6">
    <source>
        <dbReference type="ARBA" id="ARBA00022679"/>
    </source>
</evidence>
<gene>
    <name evidence="9" type="primary">yhhF</name>
    <name evidence="9" type="ORF">GCM10007053_21570</name>
</gene>
<organism evidence="9 10">
    <name type="scientific">Parahalioglobus pacificus</name>
    <dbReference type="NCBI Taxonomy" id="930806"/>
    <lineage>
        <taxon>Bacteria</taxon>
        <taxon>Pseudomonadati</taxon>
        <taxon>Pseudomonadota</taxon>
        <taxon>Gammaproteobacteria</taxon>
        <taxon>Cellvibrionales</taxon>
        <taxon>Halieaceae</taxon>
        <taxon>Parahalioglobus</taxon>
    </lineage>
</organism>
<evidence type="ECO:0000256" key="1">
    <source>
        <dbReference type="ARBA" id="ARBA00002649"/>
    </source>
</evidence>
<accession>A0A919CL47</accession>
<reference evidence="9" key="2">
    <citation type="submission" date="2020-09" db="EMBL/GenBank/DDBJ databases">
        <authorList>
            <person name="Sun Q."/>
            <person name="Kim S."/>
        </authorList>
    </citation>
    <scope>NUCLEOTIDE SEQUENCE</scope>
    <source>
        <strain evidence="9">KCTC 23430</strain>
    </source>
</reference>
<dbReference type="CDD" id="cd02440">
    <property type="entry name" value="AdoMet_MTases"/>
    <property type="match status" value="1"/>
</dbReference>
<evidence type="ECO:0000256" key="8">
    <source>
        <dbReference type="PIRNR" id="PIRNR004553"/>
    </source>
</evidence>
<dbReference type="Proteomes" id="UP000644693">
    <property type="component" value="Unassembled WGS sequence"/>
</dbReference>
<evidence type="ECO:0000256" key="7">
    <source>
        <dbReference type="ARBA" id="ARBA00048326"/>
    </source>
</evidence>
<dbReference type="EC" id="2.1.1.171" evidence="3 8"/>
<dbReference type="InterPro" id="IPR029063">
    <property type="entry name" value="SAM-dependent_MTases_sf"/>
</dbReference>
<keyword evidence="5 8" id="KW-0489">Methyltransferase</keyword>
<reference evidence="9" key="1">
    <citation type="journal article" date="2014" name="Int. J. Syst. Evol. Microbiol.">
        <title>Complete genome sequence of Corynebacterium casei LMG S-19264T (=DSM 44701T), isolated from a smear-ripened cheese.</title>
        <authorList>
            <consortium name="US DOE Joint Genome Institute (JGI-PGF)"/>
            <person name="Walter F."/>
            <person name="Albersmeier A."/>
            <person name="Kalinowski J."/>
            <person name="Ruckert C."/>
        </authorList>
    </citation>
    <scope>NUCLEOTIDE SEQUENCE</scope>
    <source>
        <strain evidence="9">KCTC 23430</strain>
    </source>
</reference>
<proteinExistence type="inferred from homology"/>
<dbReference type="SUPFAM" id="SSF53335">
    <property type="entry name" value="S-adenosyl-L-methionine-dependent methyltransferases"/>
    <property type="match status" value="1"/>
</dbReference>
<protein>
    <recommendedName>
        <fullName evidence="4 8">Ribosomal RNA small subunit methyltransferase D</fullName>
        <ecNumber evidence="3 8">2.1.1.171</ecNumber>
    </recommendedName>
</protein>
<dbReference type="AlphaFoldDB" id="A0A919CL47"/>
<dbReference type="RefSeq" id="WP_189477812.1">
    <property type="nucleotide sequence ID" value="NZ_BMYM01000002.1"/>
</dbReference>
<dbReference type="PANTHER" id="PTHR43542:SF1">
    <property type="entry name" value="METHYLTRANSFERASE"/>
    <property type="match status" value="1"/>
</dbReference>
<dbReference type="PIRSF" id="PIRSF004553">
    <property type="entry name" value="CHP00095"/>
    <property type="match status" value="1"/>
</dbReference>
<dbReference type="PROSITE" id="PS00092">
    <property type="entry name" value="N6_MTASE"/>
    <property type="match status" value="1"/>
</dbReference>
<keyword evidence="8" id="KW-0949">S-adenosyl-L-methionine</keyword>
<comment type="catalytic activity">
    <reaction evidence="7 8">
        <text>guanosine(966) in 16S rRNA + S-adenosyl-L-methionine = N(2)-methylguanosine(966) in 16S rRNA + S-adenosyl-L-homocysteine + H(+)</text>
        <dbReference type="Rhea" id="RHEA:23548"/>
        <dbReference type="Rhea" id="RHEA-COMP:10211"/>
        <dbReference type="Rhea" id="RHEA-COMP:10212"/>
        <dbReference type="ChEBI" id="CHEBI:15378"/>
        <dbReference type="ChEBI" id="CHEBI:57856"/>
        <dbReference type="ChEBI" id="CHEBI:59789"/>
        <dbReference type="ChEBI" id="CHEBI:74269"/>
        <dbReference type="ChEBI" id="CHEBI:74481"/>
        <dbReference type="EC" id="2.1.1.171"/>
    </reaction>
</comment>
<dbReference type="NCBIfam" id="TIGR00095">
    <property type="entry name" value="16S rRNA (guanine(966)-N(2))-methyltransferase RsmD"/>
    <property type="match status" value="1"/>
</dbReference>
<evidence type="ECO:0000256" key="4">
    <source>
        <dbReference type="ARBA" id="ARBA00013682"/>
    </source>
</evidence>
<sequence>MKKGARNRQSGNSRQLRLIGGQWRGRRLQFPDQAGLRPTTDRVRETLFNWLAPYVHGAWCLDLFAGSGALGLEALSRGADGCTFVDTSAAAMTAIANHLVALGAGNKGICHNQPAESFLSQSDESWDIVFVDPPFGLDLAIPALASLAGTGRLHDQSLVYLETGKGESIHHLPTVFEVHREKVAGEVAYRLLRVSA</sequence>
<comment type="caution">
    <text evidence="9">The sequence shown here is derived from an EMBL/GenBank/DDBJ whole genome shotgun (WGS) entry which is preliminary data.</text>
</comment>
<evidence type="ECO:0000313" key="10">
    <source>
        <dbReference type="Proteomes" id="UP000644693"/>
    </source>
</evidence>
<keyword evidence="6 8" id="KW-0808">Transferase</keyword>
<dbReference type="InterPro" id="IPR004398">
    <property type="entry name" value="RNA_MeTrfase_RsmD"/>
</dbReference>
<dbReference type="GO" id="GO:0003676">
    <property type="term" value="F:nucleic acid binding"/>
    <property type="evidence" value="ECO:0007669"/>
    <property type="project" value="InterPro"/>
</dbReference>
<evidence type="ECO:0000313" key="9">
    <source>
        <dbReference type="EMBL" id="GHD35080.1"/>
    </source>
</evidence>
<dbReference type="PANTHER" id="PTHR43542">
    <property type="entry name" value="METHYLTRANSFERASE"/>
    <property type="match status" value="1"/>
</dbReference>
<dbReference type="Gene3D" id="3.40.50.150">
    <property type="entry name" value="Vaccinia Virus protein VP39"/>
    <property type="match status" value="1"/>
</dbReference>
<evidence type="ECO:0000256" key="3">
    <source>
        <dbReference type="ARBA" id="ARBA00012141"/>
    </source>
</evidence>
<dbReference type="EMBL" id="BMYM01000002">
    <property type="protein sequence ID" value="GHD35080.1"/>
    <property type="molecule type" value="Genomic_DNA"/>
</dbReference>
<dbReference type="GO" id="GO:0052913">
    <property type="term" value="F:16S rRNA (guanine(966)-N(2))-methyltransferase activity"/>
    <property type="evidence" value="ECO:0007669"/>
    <property type="project" value="UniProtKB-EC"/>
</dbReference>
<evidence type="ECO:0000256" key="5">
    <source>
        <dbReference type="ARBA" id="ARBA00022603"/>
    </source>
</evidence>
<comment type="function">
    <text evidence="1 8">Specifically methylates the guanine in position 966 of 16S rRNA in the assembled 30S particle.</text>
</comment>
<evidence type="ECO:0000256" key="2">
    <source>
        <dbReference type="ARBA" id="ARBA00005269"/>
    </source>
</evidence>
<comment type="similarity">
    <text evidence="2 8">Belongs to the methyltransferase superfamily. RsmD family.</text>
</comment>
<dbReference type="InterPro" id="IPR002052">
    <property type="entry name" value="DNA_methylase_N6_adenine_CS"/>
</dbReference>
<keyword evidence="8" id="KW-0698">rRNA processing</keyword>
<dbReference type="Pfam" id="PF03602">
    <property type="entry name" value="Cons_hypoth95"/>
    <property type="match status" value="1"/>
</dbReference>